<evidence type="ECO:0000313" key="4">
    <source>
        <dbReference type="Proteomes" id="UP000092582"/>
    </source>
</evidence>
<dbReference type="Pfam" id="PF04205">
    <property type="entry name" value="FMN_bind"/>
    <property type="match status" value="1"/>
</dbReference>
<evidence type="ECO:0000313" key="3">
    <source>
        <dbReference type="EMBL" id="ANP72386.1"/>
    </source>
</evidence>
<dbReference type="Proteomes" id="UP000092582">
    <property type="component" value="Chromosome 1"/>
</dbReference>
<dbReference type="Gene3D" id="3.90.1010.20">
    <property type="match status" value="1"/>
</dbReference>
<reference evidence="3 4" key="1">
    <citation type="submission" date="2016-06" db="EMBL/GenBank/DDBJ databases">
        <title>Genome sequencing of Cryobacterium arcticum PAMC 27867.</title>
        <authorList>
            <person name="Lee J."/>
            <person name="Kim O.-S."/>
        </authorList>
    </citation>
    <scope>NUCLEOTIDE SEQUENCE [LARGE SCALE GENOMIC DNA]</scope>
    <source>
        <strain evidence="3 4">PAMC 27867</strain>
    </source>
</reference>
<dbReference type="InterPro" id="IPR007329">
    <property type="entry name" value="FMN-bd"/>
</dbReference>
<dbReference type="EMBL" id="CP016282">
    <property type="protein sequence ID" value="ANP72386.1"/>
    <property type="molecule type" value="Genomic_DNA"/>
</dbReference>
<dbReference type="GO" id="GO:0016020">
    <property type="term" value="C:membrane"/>
    <property type="evidence" value="ECO:0007669"/>
    <property type="project" value="InterPro"/>
</dbReference>
<sequence length="171" mass="16313" precursor="true">MRKRAIAASILSSAAVLVVGWQLGAPSALMTSVPSASSGGGTSAGPSTAGSSTATGPSSGGTSNGSAPAATAAPAAPAAPSGTFTGSSTSTRFGSVQVQITVAGGAITDVAALKLTDADGRSVQISNRAAPVLRQEVLAAQSAQVSTVSGATYTSEAYLTSLQSALDQAGL</sequence>
<feature type="compositionally biased region" description="Low complexity" evidence="1">
    <location>
        <begin position="64"/>
        <end position="88"/>
    </location>
</feature>
<evidence type="ECO:0000259" key="2">
    <source>
        <dbReference type="SMART" id="SM00900"/>
    </source>
</evidence>
<protein>
    <submittedName>
        <fullName evidence="3">FMN-binding protein</fullName>
    </submittedName>
</protein>
<dbReference type="AlphaFoldDB" id="A0A1B1BIR6"/>
<dbReference type="PATRIC" id="fig|670052.7.peg.1484"/>
<dbReference type="KEGG" id="cart:PA27867_1429"/>
<feature type="compositionally biased region" description="Low complexity" evidence="1">
    <location>
        <begin position="44"/>
        <end position="57"/>
    </location>
</feature>
<feature type="region of interest" description="Disordered" evidence="1">
    <location>
        <begin position="31"/>
        <end position="88"/>
    </location>
</feature>
<dbReference type="SMART" id="SM00900">
    <property type="entry name" value="FMN_bind"/>
    <property type="match status" value="1"/>
</dbReference>
<proteinExistence type="predicted"/>
<feature type="domain" description="FMN-binding" evidence="2">
    <location>
        <begin position="92"/>
        <end position="169"/>
    </location>
</feature>
<accession>A0A1B1BIR6</accession>
<name>A0A1B1BIR6_9MICO</name>
<organism evidence="3 4">
    <name type="scientific">Cryobacterium arcticum</name>
    <dbReference type="NCBI Taxonomy" id="670052"/>
    <lineage>
        <taxon>Bacteria</taxon>
        <taxon>Bacillati</taxon>
        <taxon>Actinomycetota</taxon>
        <taxon>Actinomycetes</taxon>
        <taxon>Micrococcales</taxon>
        <taxon>Microbacteriaceae</taxon>
        <taxon>Cryobacterium</taxon>
    </lineage>
</organism>
<dbReference type="GO" id="GO:0010181">
    <property type="term" value="F:FMN binding"/>
    <property type="evidence" value="ECO:0007669"/>
    <property type="project" value="InterPro"/>
</dbReference>
<gene>
    <name evidence="3" type="ORF">PA27867_1429</name>
</gene>
<evidence type="ECO:0000256" key="1">
    <source>
        <dbReference type="SAM" id="MobiDB-lite"/>
    </source>
</evidence>
<keyword evidence="4" id="KW-1185">Reference proteome</keyword>
<dbReference type="STRING" id="670052.PA27867_1429"/>
<dbReference type="RefSeq" id="WP_066594833.1">
    <property type="nucleotide sequence ID" value="NZ_CP016282.1"/>
</dbReference>